<sequence length="157" mass="17390">MTQRRENLLFEEIADKYRIFILENSVRPREVVYNKEKQVVYVPRVGGELAAPGKIEVVSVRAGPAPPMTSIQNRERVWIDAEKRKLQHFEPPSSSIYRPATSGNTIEEVDLASGMIVGRVTADFYATPGDAASGLLQFSGQSAANCDRVEGVLPRVD</sequence>
<comment type="caution">
    <text evidence="1">The sequence shown here is derived from an EMBL/GenBank/DDBJ whole genome shotgun (WGS) entry which is preliminary data.</text>
</comment>
<reference evidence="1 2" key="1">
    <citation type="submission" date="2023-01" db="EMBL/GenBank/DDBJ databases">
        <title>Analysis of 21 Apiospora genomes using comparative genomics revels a genus with tremendous synthesis potential of carbohydrate active enzymes and secondary metabolites.</title>
        <authorList>
            <person name="Sorensen T."/>
        </authorList>
    </citation>
    <scope>NUCLEOTIDE SEQUENCE [LARGE SCALE GENOMIC DNA]</scope>
    <source>
        <strain evidence="1 2">CBS 20057</strain>
    </source>
</reference>
<dbReference type="EMBL" id="JAQQWI010000014">
    <property type="protein sequence ID" value="KAK8013236.1"/>
    <property type="molecule type" value="Genomic_DNA"/>
</dbReference>
<accession>A0ABR1RK53</accession>
<evidence type="ECO:0000313" key="2">
    <source>
        <dbReference type="Proteomes" id="UP001396898"/>
    </source>
</evidence>
<name>A0ABR1RK53_9PEZI</name>
<keyword evidence="2" id="KW-1185">Reference proteome</keyword>
<dbReference type="Proteomes" id="UP001396898">
    <property type="component" value="Unassembled WGS sequence"/>
</dbReference>
<evidence type="ECO:0000313" key="1">
    <source>
        <dbReference type="EMBL" id="KAK8013236.1"/>
    </source>
</evidence>
<proteinExistence type="predicted"/>
<organism evidence="1 2">
    <name type="scientific">Apiospora marii</name>
    <dbReference type="NCBI Taxonomy" id="335849"/>
    <lineage>
        <taxon>Eukaryota</taxon>
        <taxon>Fungi</taxon>
        <taxon>Dikarya</taxon>
        <taxon>Ascomycota</taxon>
        <taxon>Pezizomycotina</taxon>
        <taxon>Sordariomycetes</taxon>
        <taxon>Xylariomycetidae</taxon>
        <taxon>Amphisphaeriales</taxon>
        <taxon>Apiosporaceae</taxon>
        <taxon>Apiospora</taxon>
    </lineage>
</organism>
<gene>
    <name evidence="1" type="ORF">PG991_009507</name>
</gene>
<protein>
    <submittedName>
        <fullName evidence="1">Uncharacterized protein</fullName>
    </submittedName>
</protein>